<feature type="domain" description="Kinesin motor" evidence="9">
    <location>
        <begin position="3"/>
        <end position="349"/>
    </location>
</feature>
<gene>
    <name evidence="10" type="ORF">GBAR_LOCUS27544</name>
</gene>
<dbReference type="InterPro" id="IPR001752">
    <property type="entry name" value="Kinesin_motor_dom"/>
</dbReference>
<dbReference type="AlphaFoldDB" id="A0AA35TM21"/>
<keyword evidence="8" id="KW-0812">Transmembrane</keyword>
<keyword evidence="6" id="KW-0493">Microtubule</keyword>
<accession>A0AA35TM21</accession>
<dbReference type="SMART" id="SM00129">
    <property type="entry name" value="KISc"/>
    <property type="match status" value="1"/>
</dbReference>
<dbReference type="Pfam" id="PF00498">
    <property type="entry name" value="FHA"/>
    <property type="match status" value="1"/>
</dbReference>
<evidence type="ECO:0000259" key="9">
    <source>
        <dbReference type="PROSITE" id="PS50067"/>
    </source>
</evidence>
<organism evidence="10 11">
    <name type="scientific">Geodia barretti</name>
    <name type="common">Barrett's horny sponge</name>
    <dbReference type="NCBI Taxonomy" id="519541"/>
    <lineage>
        <taxon>Eukaryota</taxon>
        <taxon>Metazoa</taxon>
        <taxon>Porifera</taxon>
        <taxon>Demospongiae</taxon>
        <taxon>Heteroscleromorpha</taxon>
        <taxon>Tetractinellida</taxon>
        <taxon>Astrophorina</taxon>
        <taxon>Geodiidae</taxon>
        <taxon>Geodia</taxon>
    </lineage>
</organism>
<dbReference type="InterPro" id="IPR019821">
    <property type="entry name" value="Kinesin_motor_CS"/>
</dbReference>
<dbReference type="PROSITE" id="PS00411">
    <property type="entry name" value="KINESIN_MOTOR_1"/>
    <property type="match status" value="1"/>
</dbReference>
<evidence type="ECO:0000256" key="5">
    <source>
        <dbReference type="PROSITE-ProRule" id="PRU00283"/>
    </source>
</evidence>
<keyword evidence="8" id="KW-1133">Transmembrane helix</keyword>
<evidence type="ECO:0000256" key="6">
    <source>
        <dbReference type="RuleBase" id="RU000394"/>
    </source>
</evidence>
<dbReference type="Gene3D" id="3.40.850.10">
    <property type="entry name" value="Kinesin motor domain"/>
    <property type="match status" value="1"/>
</dbReference>
<dbReference type="PANTHER" id="PTHR47117">
    <property type="entry name" value="STAR-RELATED LIPID TRANSFER PROTEIN 9"/>
    <property type="match status" value="1"/>
</dbReference>
<dbReference type="InterPro" id="IPR027417">
    <property type="entry name" value="P-loop_NTPase"/>
</dbReference>
<dbReference type="Proteomes" id="UP001174909">
    <property type="component" value="Unassembled WGS sequence"/>
</dbReference>
<dbReference type="GO" id="GO:0005524">
    <property type="term" value="F:ATP binding"/>
    <property type="evidence" value="ECO:0007669"/>
    <property type="project" value="UniProtKB-UniRule"/>
</dbReference>
<dbReference type="PANTHER" id="PTHR47117:SF6">
    <property type="entry name" value="KINESIN-LIKE PROTEIN KIF16B"/>
    <property type="match status" value="1"/>
</dbReference>
<dbReference type="GO" id="GO:0005874">
    <property type="term" value="C:microtubule"/>
    <property type="evidence" value="ECO:0007669"/>
    <property type="project" value="UniProtKB-KW"/>
</dbReference>
<evidence type="ECO:0000256" key="8">
    <source>
        <dbReference type="SAM" id="Phobius"/>
    </source>
</evidence>
<dbReference type="GO" id="GO:0007018">
    <property type="term" value="P:microtubule-based movement"/>
    <property type="evidence" value="ECO:0007669"/>
    <property type="project" value="InterPro"/>
</dbReference>
<dbReference type="PRINTS" id="PR00380">
    <property type="entry name" value="KINESINHEAVY"/>
</dbReference>
<keyword evidence="1 5" id="KW-0547">Nucleotide-binding</keyword>
<keyword evidence="2 5" id="KW-0067">ATP-binding</keyword>
<sequence length="812" mass="88041">MSSVRVAVRARPFSERELASSSHFCLEMKGKKTILYNCGEVHTGRGSAKEFHFDHSYWSVGKDNAHCVGQEQVYSDLGGPVIKAAFAGYNSCVFAYGQTGSGKTYTMTGSATEPGLIPRICKELFSQIEGSGSGGDSAVSYRTELSYLEIYNEKVRDLLAGGKAGPALRIREHPREGPYVEGLSQHAVHDYTGVACLLTAGNSLRATASTKMNDSSSRSHAIFTLTMTQAVLECGVPSETRSKLHLVDLAGSERASATGAEGVRLKEGSSINKSLVCLGTVISALADKAAHHGKKTLYVPYRDSVLTYLLKDSLGGNAKTIMIATVSPAYSSYGETLSTLRYASRARAIINKPVVNEDSSVKVIRELKSEVERLKAIITTQHLSMEVVAGENMSKTTGSLVADIHKKEEKVAELTKEWASKWKDIQQIMKVVYSEPFCVYDQKAHDLALHCNGAKLVVHSDHPHLVGVDPDILSTGLVFLYLKGECTIMGSQSAKPPPDIAVPGADIADLHCRLVVQRGKVVLHPLNGECFINRVLVTTPGRLRQGDLLQLGSSAVFRFNHPQEAKRLRKRHSEGLLGANRLARHRRARTRSTPHTLSSPPPSPTTASPATSVVELHSEAVLRACDPTSPPATSLTFSQVQRSQKSHLALPLELGRSFEEWNSLSLAKIAMSPLTILRTLVTPYSDTLPQHHHSDENIEPGRVSSPPSCWWRRLLCAVLLLCNAPWLLGVFGTLTVPAVSMLAMLVSSIKLCAVLQKCWLSRWLATVLALLTTALVTPVVGLCSITVGAGLSSLSALHLIPPIPQQRTRKPV</sequence>
<dbReference type="InterPro" id="IPR036961">
    <property type="entry name" value="Kinesin_motor_dom_sf"/>
</dbReference>
<feature type="region of interest" description="Disordered" evidence="7">
    <location>
        <begin position="576"/>
        <end position="612"/>
    </location>
</feature>
<evidence type="ECO:0000256" key="4">
    <source>
        <dbReference type="ARBA" id="ARBA00023175"/>
    </source>
</evidence>
<feature type="compositionally biased region" description="Basic residues" evidence="7">
    <location>
        <begin position="582"/>
        <end position="592"/>
    </location>
</feature>
<evidence type="ECO:0000313" key="10">
    <source>
        <dbReference type="EMBL" id="CAI8050073.1"/>
    </source>
</evidence>
<dbReference type="SUPFAM" id="SSF52540">
    <property type="entry name" value="P-loop containing nucleoside triphosphate hydrolases"/>
    <property type="match status" value="1"/>
</dbReference>
<evidence type="ECO:0000256" key="1">
    <source>
        <dbReference type="ARBA" id="ARBA00022741"/>
    </source>
</evidence>
<reference evidence="10" key="1">
    <citation type="submission" date="2023-03" db="EMBL/GenBank/DDBJ databases">
        <authorList>
            <person name="Steffen K."/>
            <person name="Cardenas P."/>
        </authorList>
    </citation>
    <scope>NUCLEOTIDE SEQUENCE</scope>
</reference>
<dbReference type="InterPro" id="IPR000253">
    <property type="entry name" value="FHA_dom"/>
</dbReference>
<feature type="transmembrane region" description="Helical" evidence="8">
    <location>
        <begin position="767"/>
        <end position="791"/>
    </location>
</feature>
<evidence type="ECO:0000256" key="3">
    <source>
        <dbReference type="ARBA" id="ARBA00023054"/>
    </source>
</evidence>
<comment type="similarity">
    <text evidence="5 6">Belongs to the TRAFAC class myosin-kinesin ATPase superfamily. Kinesin family.</text>
</comment>
<dbReference type="PROSITE" id="PS50067">
    <property type="entry name" value="KINESIN_MOTOR_2"/>
    <property type="match status" value="1"/>
</dbReference>
<evidence type="ECO:0000313" key="11">
    <source>
        <dbReference type="Proteomes" id="UP001174909"/>
    </source>
</evidence>
<feature type="binding site" evidence="5">
    <location>
        <begin position="97"/>
        <end position="104"/>
    </location>
    <ligand>
        <name>ATP</name>
        <dbReference type="ChEBI" id="CHEBI:30616"/>
    </ligand>
</feature>
<dbReference type="SUPFAM" id="SSF49879">
    <property type="entry name" value="SMAD/FHA domain"/>
    <property type="match status" value="1"/>
</dbReference>
<dbReference type="GO" id="GO:0008017">
    <property type="term" value="F:microtubule binding"/>
    <property type="evidence" value="ECO:0007669"/>
    <property type="project" value="InterPro"/>
</dbReference>
<feature type="transmembrane region" description="Helical" evidence="8">
    <location>
        <begin position="726"/>
        <end position="746"/>
    </location>
</feature>
<keyword evidence="3" id="KW-0175">Coiled coil</keyword>
<evidence type="ECO:0000256" key="2">
    <source>
        <dbReference type="ARBA" id="ARBA00022840"/>
    </source>
</evidence>
<dbReference type="EMBL" id="CASHTH010003833">
    <property type="protein sequence ID" value="CAI8050073.1"/>
    <property type="molecule type" value="Genomic_DNA"/>
</dbReference>
<dbReference type="GO" id="GO:0003777">
    <property type="term" value="F:microtubule motor activity"/>
    <property type="evidence" value="ECO:0007669"/>
    <property type="project" value="InterPro"/>
</dbReference>
<name>A0AA35TM21_GEOBA</name>
<dbReference type="InterPro" id="IPR008984">
    <property type="entry name" value="SMAD_FHA_dom_sf"/>
</dbReference>
<dbReference type="FunFam" id="3.40.850.10:FF:000021">
    <property type="entry name" value="kinesin-like protein KIF16B isoform X1"/>
    <property type="match status" value="1"/>
</dbReference>
<keyword evidence="4 5" id="KW-0505">Motor protein</keyword>
<comment type="caution">
    <text evidence="10">The sequence shown here is derived from an EMBL/GenBank/DDBJ whole genome shotgun (WGS) entry which is preliminary data.</text>
</comment>
<dbReference type="Pfam" id="PF00225">
    <property type="entry name" value="Kinesin"/>
    <property type="match status" value="1"/>
</dbReference>
<evidence type="ECO:0000256" key="7">
    <source>
        <dbReference type="SAM" id="MobiDB-lite"/>
    </source>
</evidence>
<keyword evidence="11" id="KW-1185">Reference proteome</keyword>
<protein>
    <recommendedName>
        <fullName evidence="6">Kinesin-like protein</fullName>
    </recommendedName>
</protein>
<proteinExistence type="inferred from homology"/>
<dbReference type="Gene3D" id="2.60.200.20">
    <property type="match status" value="1"/>
</dbReference>
<keyword evidence="8" id="KW-0472">Membrane</keyword>